<evidence type="ECO:0000256" key="2">
    <source>
        <dbReference type="ARBA" id="ARBA00010992"/>
    </source>
</evidence>
<proteinExistence type="inferred from homology"/>
<organism evidence="9 10">
    <name type="scientific">Hevea brasiliensis</name>
    <name type="common">Para rubber tree</name>
    <name type="synonym">Siphonia brasiliensis</name>
    <dbReference type="NCBI Taxonomy" id="3981"/>
    <lineage>
        <taxon>Eukaryota</taxon>
        <taxon>Viridiplantae</taxon>
        <taxon>Streptophyta</taxon>
        <taxon>Embryophyta</taxon>
        <taxon>Tracheophyta</taxon>
        <taxon>Spermatophyta</taxon>
        <taxon>Magnoliopsida</taxon>
        <taxon>eudicotyledons</taxon>
        <taxon>Gunneridae</taxon>
        <taxon>Pentapetalae</taxon>
        <taxon>rosids</taxon>
        <taxon>fabids</taxon>
        <taxon>Malpighiales</taxon>
        <taxon>Euphorbiaceae</taxon>
        <taxon>Crotonoideae</taxon>
        <taxon>Micrandreae</taxon>
        <taxon>Hevea</taxon>
    </lineage>
</organism>
<dbReference type="Gene3D" id="1.20.1250.20">
    <property type="entry name" value="MFS general substrate transporter like domains"/>
    <property type="match status" value="2"/>
</dbReference>
<evidence type="ECO:0000256" key="1">
    <source>
        <dbReference type="ARBA" id="ARBA00004141"/>
    </source>
</evidence>
<keyword evidence="6 7" id="KW-0472">Membrane</keyword>
<evidence type="ECO:0000259" key="8">
    <source>
        <dbReference type="PROSITE" id="PS50850"/>
    </source>
</evidence>
<dbReference type="Proteomes" id="UP000467840">
    <property type="component" value="Chromosome 8"/>
</dbReference>
<dbReference type="Pfam" id="PF00083">
    <property type="entry name" value="Sugar_tr"/>
    <property type="match status" value="1"/>
</dbReference>
<feature type="transmembrane region" description="Helical" evidence="7">
    <location>
        <begin position="92"/>
        <end position="110"/>
    </location>
</feature>
<evidence type="ECO:0000256" key="4">
    <source>
        <dbReference type="ARBA" id="ARBA00022692"/>
    </source>
</evidence>
<dbReference type="InterPro" id="IPR020846">
    <property type="entry name" value="MFS_dom"/>
</dbReference>
<evidence type="ECO:0000256" key="6">
    <source>
        <dbReference type="ARBA" id="ARBA00023136"/>
    </source>
</evidence>
<comment type="caution">
    <text evidence="9">The sequence shown here is derived from an EMBL/GenBank/DDBJ whole genome shotgun (WGS) entry which is preliminary data.</text>
</comment>
<dbReference type="InterPro" id="IPR036259">
    <property type="entry name" value="MFS_trans_sf"/>
</dbReference>
<keyword evidence="4 7" id="KW-0812">Transmembrane</keyword>
<feature type="domain" description="Major facilitator superfamily (MFS) profile" evidence="8">
    <location>
        <begin position="1"/>
        <end position="208"/>
    </location>
</feature>
<accession>A0A6A6KI22</accession>
<keyword evidence="3" id="KW-0813">Transport</keyword>
<dbReference type="EMBL" id="JAAGAX010000016">
    <property type="protein sequence ID" value="KAF2287955.1"/>
    <property type="molecule type" value="Genomic_DNA"/>
</dbReference>
<dbReference type="SUPFAM" id="SSF103473">
    <property type="entry name" value="MFS general substrate transporter"/>
    <property type="match status" value="1"/>
</dbReference>
<keyword evidence="10" id="KW-1185">Reference proteome</keyword>
<name>A0A6A6KI22_HEVBR</name>
<dbReference type="InterPro" id="IPR005828">
    <property type="entry name" value="MFS_sugar_transport-like"/>
</dbReference>
<reference evidence="9 10" key="1">
    <citation type="journal article" date="2020" name="Mol. Plant">
        <title>The Chromosome-Based Rubber Tree Genome Provides New Insights into Spurge Genome Evolution and Rubber Biosynthesis.</title>
        <authorList>
            <person name="Liu J."/>
            <person name="Shi C."/>
            <person name="Shi C.C."/>
            <person name="Li W."/>
            <person name="Zhang Q.J."/>
            <person name="Zhang Y."/>
            <person name="Li K."/>
            <person name="Lu H.F."/>
            <person name="Shi C."/>
            <person name="Zhu S.T."/>
            <person name="Xiao Z.Y."/>
            <person name="Nan H."/>
            <person name="Yue Y."/>
            <person name="Zhu X.G."/>
            <person name="Wu Y."/>
            <person name="Hong X.N."/>
            <person name="Fan G.Y."/>
            <person name="Tong Y."/>
            <person name="Zhang D."/>
            <person name="Mao C.L."/>
            <person name="Liu Y.L."/>
            <person name="Hao S.J."/>
            <person name="Liu W.Q."/>
            <person name="Lv M.Q."/>
            <person name="Zhang H.B."/>
            <person name="Liu Y."/>
            <person name="Hu-Tang G.R."/>
            <person name="Wang J.P."/>
            <person name="Wang J.H."/>
            <person name="Sun Y.H."/>
            <person name="Ni S.B."/>
            <person name="Chen W.B."/>
            <person name="Zhang X.C."/>
            <person name="Jiao Y.N."/>
            <person name="Eichler E.E."/>
            <person name="Li G.H."/>
            <person name="Liu X."/>
            <person name="Gao L.Z."/>
        </authorList>
    </citation>
    <scope>NUCLEOTIDE SEQUENCE [LARGE SCALE GENOMIC DNA]</scope>
    <source>
        <strain evidence="10">cv. GT1</strain>
        <tissue evidence="9">Leaf</tissue>
    </source>
</reference>
<keyword evidence="5 7" id="KW-1133">Transmembrane helix</keyword>
<dbReference type="GO" id="GO:0022857">
    <property type="term" value="F:transmembrane transporter activity"/>
    <property type="evidence" value="ECO:0007669"/>
    <property type="project" value="InterPro"/>
</dbReference>
<feature type="transmembrane region" description="Helical" evidence="7">
    <location>
        <begin position="62"/>
        <end position="86"/>
    </location>
</feature>
<dbReference type="GO" id="GO:0016020">
    <property type="term" value="C:membrane"/>
    <property type="evidence" value="ECO:0007669"/>
    <property type="project" value="UniProtKB-SubCell"/>
</dbReference>
<protein>
    <recommendedName>
        <fullName evidence="8">Major facilitator superfamily (MFS) profile domain-containing protein</fullName>
    </recommendedName>
</protein>
<sequence>MTLQSRLILLRAGLSRSFWSRHISNTMGDHVRVLFFGSVITIGGVMGSIVNGKMADLIGRRLTMWVSEFFCITGWFAVAFAPVAWLPDLGRLSMGIGLAIIFYVVTVYIAEITPKNARGGFIAANQAKVGREKQLELALQCLRGKNVNIQHKAAYIRDYTKTFQGHSEARLLDLFKGRYALALIAVAELLLLQQFGGNNAIAFYASSF</sequence>
<evidence type="ECO:0000256" key="5">
    <source>
        <dbReference type="ARBA" id="ARBA00022989"/>
    </source>
</evidence>
<dbReference type="AlphaFoldDB" id="A0A6A6KI22"/>
<comment type="subcellular location">
    <subcellularLocation>
        <location evidence="1">Membrane</location>
        <topology evidence="1">Multi-pass membrane protein</topology>
    </subcellularLocation>
</comment>
<evidence type="ECO:0000256" key="7">
    <source>
        <dbReference type="SAM" id="Phobius"/>
    </source>
</evidence>
<gene>
    <name evidence="9" type="ORF">GH714_003476</name>
</gene>
<dbReference type="InterPro" id="IPR050549">
    <property type="entry name" value="MFS_Trehalose_Transporter"/>
</dbReference>
<evidence type="ECO:0000313" key="9">
    <source>
        <dbReference type="EMBL" id="KAF2287955.1"/>
    </source>
</evidence>
<feature type="transmembrane region" description="Helical" evidence="7">
    <location>
        <begin position="30"/>
        <end position="50"/>
    </location>
</feature>
<dbReference type="PANTHER" id="PTHR48021">
    <property type="match status" value="1"/>
</dbReference>
<comment type="similarity">
    <text evidence="2">Belongs to the major facilitator superfamily. Sugar transporter (TC 2.A.1.1) family.</text>
</comment>
<dbReference type="PANTHER" id="PTHR48021:SF48">
    <property type="entry name" value="MAJOR FACILITATOR SUPERFAMILY (MFS) PROFILE DOMAIN-CONTAINING PROTEIN"/>
    <property type="match status" value="1"/>
</dbReference>
<evidence type="ECO:0000256" key="3">
    <source>
        <dbReference type="ARBA" id="ARBA00022597"/>
    </source>
</evidence>
<keyword evidence="3" id="KW-0762">Sugar transport</keyword>
<dbReference type="PROSITE" id="PS50850">
    <property type="entry name" value="MFS"/>
    <property type="match status" value="1"/>
</dbReference>
<evidence type="ECO:0000313" key="10">
    <source>
        <dbReference type="Proteomes" id="UP000467840"/>
    </source>
</evidence>